<comment type="caution">
    <text evidence="1">The sequence shown here is derived from an EMBL/GenBank/DDBJ whole genome shotgun (WGS) entry which is preliminary data.</text>
</comment>
<protein>
    <submittedName>
        <fullName evidence="1">Uncharacterized protein</fullName>
    </submittedName>
</protein>
<name>A0ABT1H4W4_9NOCA</name>
<dbReference type="Proteomes" id="UP001205740">
    <property type="component" value="Unassembled WGS sequence"/>
</dbReference>
<accession>A0ABT1H4W4</accession>
<dbReference type="EMBL" id="JAMTCG010000006">
    <property type="protein sequence ID" value="MCP2162275.1"/>
    <property type="molecule type" value="Genomic_DNA"/>
</dbReference>
<evidence type="ECO:0000313" key="2">
    <source>
        <dbReference type="Proteomes" id="UP001205740"/>
    </source>
</evidence>
<organism evidence="1 2">
    <name type="scientific">Williamsia serinedens</name>
    <dbReference type="NCBI Taxonomy" id="391736"/>
    <lineage>
        <taxon>Bacteria</taxon>
        <taxon>Bacillati</taxon>
        <taxon>Actinomycetota</taxon>
        <taxon>Actinomycetes</taxon>
        <taxon>Mycobacteriales</taxon>
        <taxon>Nocardiaceae</taxon>
        <taxon>Williamsia</taxon>
    </lineage>
</organism>
<sequence>MGYAVLNREQLAAMCSVWSVIGRRWGQRRQMRVDQYDQNRTAIIATTTA</sequence>
<reference evidence="1 2" key="1">
    <citation type="submission" date="2022-06" db="EMBL/GenBank/DDBJ databases">
        <title>Genomic Encyclopedia of Archaeal and Bacterial Type Strains, Phase II (KMG-II): from individual species to whole genera.</title>
        <authorList>
            <person name="Goeker M."/>
        </authorList>
    </citation>
    <scope>NUCLEOTIDE SEQUENCE [LARGE SCALE GENOMIC DNA]</scope>
    <source>
        <strain evidence="1 2">DSM 45037</strain>
    </source>
</reference>
<proteinExistence type="predicted"/>
<evidence type="ECO:0000313" key="1">
    <source>
        <dbReference type="EMBL" id="MCP2162275.1"/>
    </source>
</evidence>
<gene>
    <name evidence="1" type="ORF">LX12_003479</name>
</gene>
<keyword evidence="2" id="KW-1185">Reference proteome</keyword>